<protein>
    <submittedName>
        <fullName evidence="2">Membrane protein</fullName>
    </submittedName>
</protein>
<name>A0ABU0BX71_9HYPH</name>
<sequence>MQYLDWIAFVFFMIAWIGIEPMMAIGWPRRTNSLLLDMARVRKAWMREVLTRDNNFIGDAAILGHTINSASFFGSANLIVIVGMSSALFTEPTHGVEAGIIAKFAAAGPIWLFQCKVVLVMATLMRGLSDFIWAVRQINYSLAAIGASPSREEQRDIEAWTEALTLVVNPALRSFSVGVRSYYFTVAAALWFLGPVAFIVATLCAVGLLVWRQSWSDTAKGVMAIRKLLDNDVPPASVVSKSKTGEQLQLNKGKRK</sequence>
<organism evidence="2 3">
    <name type="scientific">Pararhizobium capsulatum DSM 1112</name>
    <dbReference type="NCBI Taxonomy" id="1121113"/>
    <lineage>
        <taxon>Bacteria</taxon>
        <taxon>Pseudomonadati</taxon>
        <taxon>Pseudomonadota</taxon>
        <taxon>Alphaproteobacteria</taxon>
        <taxon>Hyphomicrobiales</taxon>
        <taxon>Rhizobiaceae</taxon>
        <taxon>Rhizobium/Agrobacterium group</taxon>
        <taxon>Pararhizobium</taxon>
    </lineage>
</organism>
<evidence type="ECO:0000313" key="3">
    <source>
        <dbReference type="Proteomes" id="UP001230207"/>
    </source>
</evidence>
<dbReference type="EMBL" id="JAUSVF010000002">
    <property type="protein sequence ID" value="MDQ0322849.1"/>
    <property type="molecule type" value="Genomic_DNA"/>
</dbReference>
<keyword evidence="1" id="KW-0472">Membrane</keyword>
<feature type="transmembrane region" description="Helical" evidence="1">
    <location>
        <begin position="6"/>
        <end position="27"/>
    </location>
</feature>
<accession>A0ABU0BX71</accession>
<gene>
    <name evidence="2" type="ORF">QO002_005055</name>
</gene>
<dbReference type="Proteomes" id="UP001230207">
    <property type="component" value="Unassembled WGS sequence"/>
</dbReference>
<evidence type="ECO:0000313" key="2">
    <source>
        <dbReference type="EMBL" id="MDQ0322849.1"/>
    </source>
</evidence>
<comment type="caution">
    <text evidence="2">The sequence shown here is derived from an EMBL/GenBank/DDBJ whole genome shotgun (WGS) entry which is preliminary data.</text>
</comment>
<reference evidence="2 3" key="1">
    <citation type="submission" date="2023-07" db="EMBL/GenBank/DDBJ databases">
        <title>Genomic Encyclopedia of Type Strains, Phase IV (KMG-IV): sequencing the most valuable type-strain genomes for metagenomic binning, comparative biology and taxonomic classification.</title>
        <authorList>
            <person name="Goeker M."/>
        </authorList>
    </citation>
    <scope>NUCLEOTIDE SEQUENCE [LARGE SCALE GENOMIC DNA]</scope>
    <source>
        <strain evidence="2 3">DSM 1112</strain>
    </source>
</reference>
<proteinExistence type="predicted"/>
<evidence type="ECO:0000256" key="1">
    <source>
        <dbReference type="SAM" id="Phobius"/>
    </source>
</evidence>
<dbReference type="Pfam" id="PF04654">
    <property type="entry name" value="DUF599"/>
    <property type="match status" value="1"/>
</dbReference>
<keyword evidence="3" id="KW-1185">Reference proteome</keyword>
<keyword evidence="1" id="KW-0812">Transmembrane</keyword>
<keyword evidence="1" id="KW-1133">Transmembrane helix</keyword>
<feature type="transmembrane region" description="Helical" evidence="1">
    <location>
        <begin position="182"/>
        <end position="211"/>
    </location>
</feature>
<dbReference type="InterPro" id="IPR006747">
    <property type="entry name" value="DUF599"/>
</dbReference>